<name>A0A162QR03_9CRUS</name>
<dbReference type="AlphaFoldDB" id="A0A162QR03"/>
<organism evidence="2 3">
    <name type="scientific">Daphnia magna</name>
    <dbReference type="NCBI Taxonomy" id="35525"/>
    <lineage>
        <taxon>Eukaryota</taxon>
        <taxon>Metazoa</taxon>
        <taxon>Ecdysozoa</taxon>
        <taxon>Arthropoda</taxon>
        <taxon>Crustacea</taxon>
        <taxon>Branchiopoda</taxon>
        <taxon>Diplostraca</taxon>
        <taxon>Cladocera</taxon>
        <taxon>Anomopoda</taxon>
        <taxon>Daphniidae</taxon>
        <taxon>Daphnia</taxon>
    </lineage>
</organism>
<protein>
    <recommendedName>
        <fullName evidence="4">Transmembrane protein</fullName>
    </recommendedName>
</protein>
<evidence type="ECO:0000313" key="3">
    <source>
        <dbReference type="Proteomes" id="UP000076858"/>
    </source>
</evidence>
<accession>A0A162QR03</accession>
<gene>
    <name evidence="2" type="ORF">APZ42_013684</name>
</gene>
<evidence type="ECO:0008006" key="4">
    <source>
        <dbReference type="Google" id="ProtNLM"/>
    </source>
</evidence>
<dbReference type="OrthoDB" id="6373339at2759"/>
<sequence length="111" mass="12338">MESCTIFSHVIIIAMVLLSFSSFNVLGETANDKSNTLGFQEKPYDSLYNEETQQFAPTGTSKLTRYARHIPFLAGAAVGAIVANNRHPTHHGSSYYYPPSYYPPGHHYTHG</sequence>
<keyword evidence="3" id="KW-1185">Reference proteome</keyword>
<keyword evidence="1" id="KW-0812">Transmembrane</keyword>
<keyword evidence="1" id="KW-1133">Transmembrane helix</keyword>
<reference evidence="2 3" key="1">
    <citation type="submission" date="2016-03" db="EMBL/GenBank/DDBJ databases">
        <title>EvidentialGene: Evidence-directed Construction of Genes on Genomes.</title>
        <authorList>
            <person name="Gilbert D.G."/>
            <person name="Choi J.-H."/>
            <person name="Mockaitis K."/>
            <person name="Colbourne J."/>
            <person name="Pfrender M."/>
        </authorList>
    </citation>
    <scope>NUCLEOTIDE SEQUENCE [LARGE SCALE GENOMIC DNA]</scope>
    <source>
        <strain evidence="2 3">Xinb3</strain>
        <tissue evidence="2">Complete organism</tissue>
    </source>
</reference>
<dbReference type="Proteomes" id="UP000076858">
    <property type="component" value="Unassembled WGS sequence"/>
</dbReference>
<dbReference type="EMBL" id="LRGB01000311">
    <property type="protein sequence ID" value="KZS19882.1"/>
    <property type="molecule type" value="Genomic_DNA"/>
</dbReference>
<proteinExistence type="predicted"/>
<evidence type="ECO:0000256" key="1">
    <source>
        <dbReference type="SAM" id="Phobius"/>
    </source>
</evidence>
<feature type="transmembrane region" description="Helical" evidence="1">
    <location>
        <begin position="6"/>
        <end position="26"/>
    </location>
</feature>
<keyword evidence="1" id="KW-0472">Membrane</keyword>
<evidence type="ECO:0000313" key="2">
    <source>
        <dbReference type="EMBL" id="KZS19882.1"/>
    </source>
</evidence>
<comment type="caution">
    <text evidence="2">The sequence shown here is derived from an EMBL/GenBank/DDBJ whole genome shotgun (WGS) entry which is preliminary data.</text>
</comment>